<protein>
    <submittedName>
        <fullName evidence="2">Uncharacterized protein</fullName>
    </submittedName>
</protein>
<accession>A0ABW4PIW7</accession>
<sequence length="116" mass="12292">MSHPAAARLKSLPTPDQPAAATPPAPRQPGGEPKDAARQGVRSGPGPRRGDGRRIVAWLHLTAPGRGAVPTAYSWCACGHDRSAVGHRQVLALIDAHTAHRENCPLRHRTESRPAA</sequence>
<organism evidence="2 3">
    <name type="scientific">Streptomyces desertarenae</name>
    <dbReference type="NCBI Taxonomy" id="2666184"/>
    <lineage>
        <taxon>Bacteria</taxon>
        <taxon>Bacillati</taxon>
        <taxon>Actinomycetota</taxon>
        <taxon>Actinomycetes</taxon>
        <taxon>Kitasatosporales</taxon>
        <taxon>Streptomycetaceae</taxon>
        <taxon>Streptomyces</taxon>
    </lineage>
</organism>
<proteinExistence type="predicted"/>
<keyword evidence="3" id="KW-1185">Reference proteome</keyword>
<evidence type="ECO:0000313" key="2">
    <source>
        <dbReference type="EMBL" id="MFD1829156.1"/>
    </source>
</evidence>
<dbReference type="Proteomes" id="UP001597365">
    <property type="component" value="Unassembled WGS sequence"/>
</dbReference>
<dbReference type="RefSeq" id="WP_380897402.1">
    <property type="nucleotide sequence ID" value="NZ_JBHUFU010000002.1"/>
</dbReference>
<reference evidence="3" key="1">
    <citation type="journal article" date="2019" name="Int. J. Syst. Evol. Microbiol.">
        <title>The Global Catalogue of Microorganisms (GCM) 10K type strain sequencing project: providing services to taxonomists for standard genome sequencing and annotation.</title>
        <authorList>
            <consortium name="The Broad Institute Genomics Platform"/>
            <consortium name="The Broad Institute Genome Sequencing Center for Infectious Disease"/>
            <person name="Wu L."/>
            <person name="Ma J."/>
        </authorList>
    </citation>
    <scope>NUCLEOTIDE SEQUENCE [LARGE SCALE GENOMIC DNA]</scope>
    <source>
        <strain evidence="3">CGMCC 4.7455</strain>
    </source>
</reference>
<name>A0ABW4PIW7_9ACTN</name>
<evidence type="ECO:0000256" key="1">
    <source>
        <dbReference type="SAM" id="MobiDB-lite"/>
    </source>
</evidence>
<feature type="region of interest" description="Disordered" evidence="1">
    <location>
        <begin position="1"/>
        <end position="53"/>
    </location>
</feature>
<dbReference type="EMBL" id="JBHUFU010000002">
    <property type="protein sequence ID" value="MFD1829156.1"/>
    <property type="molecule type" value="Genomic_DNA"/>
</dbReference>
<comment type="caution">
    <text evidence="2">The sequence shown here is derived from an EMBL/GenBank/DDBJ whole genome shotgun (WGS) entry which is preliminary data.</text>
</comment>
<gene>
    <name evidence="2" type="ORF">ACFSJS_05720</name>
</gene>
<evidence type="ECO:0000313" key="3">
    <source>
        <dbReference type="Proteomes" id="UP001597365"/>
    </source>
</evidence>